<accession>A0AAN8WXE7</accession>
<evidence type="ECO:0000256" key="1">
    <source>
        <dbReference type="SAM" id="MobiDB-lite"/>
    </source>
</evidence>
<evidence type="ECO:0000313" key="2">
    <source>
        <dbReference type="EMBL" id="KAK7069059.1"/>
    </source>
</evidence>
<dbReference type="Proteomes" id="UP001381693">
    <property type="component" value="Unassembled WGS sequence"/>
</dbReference>
<feature type="non-terminal residue" evidence="2">
    <location>
        <position position="374"/>
    </location>
</feature>
<protein>
    <submittedName>
        <fullName evidence="2">Uncharacterized protein</fullName>
    </submittedName>
</protein>
<feature type="region of interest" description="Disordered" evidence="1">
    <location>
        <begin position="316"/>
        <end position="374"/>
    </location>
</feature>
<comment type="caution">
    <text evidence="2">The sequence shown here is derived from an EMBL/GenBank/DDBJ whole genome shotgun (WGS) entry which is preliminary data.</text>
</comment>
<gene>
    <name evidence="2" type="ORF">SK128_017493</name>
</gene>
<keyword evidence="3" id="KW-1185">Reference proteome</keyword>
<proteinExistence type="predicted"/>
<feature type="compositionally biased region" description="Pro residues" evidence="1">
    <location>
        <begin position="318"/>
        <end position="338"/>
    </location>
</feature>
<sequence length="374" mass="39420">MTDGAGSRTLQDARVIPHLQDVDAPALVSYTPTLPPLSMDAVAAAAVAVAVDSVPYHPAEDNITVHQGSATTVDTGSRNHTRFDRVPSKSHENLYIRESSSVNPQQEEANILLDHGGGLIGSGDVDTNPKGFSLSGNRGPDGLMTSSSSSNGLLQASSDFDHISSGSPHAGAAMPAPPEEMGLTPVASVGDGASLLKTSNGPLVYSISSTNSSNGPLVNPKSFSNPHVYPVTPSSPASSHLVQHYNPPPTDYNALGSQHRNVPLAFEPQNMKYSHHLYGEKYSPYSSYKHPNELGPYGASAAAVAYDPLLMEEGNFHHPPPPFPPPQPPNEPFIPPAQPQINEAPLAYDPIIHPVHQEQPVAEDPASLPSQGHA</sequence>
<organism evidence="2 3">
    <name type="scientific">Halocaridina rubra</name>
    <name type="common">Hawaiian red shrimp</name>
    <dbReference type="NCBI Taxonomy" id="373956"/>
    <lineage>
        <taxon>Eukaryota</taxon>
        <taxon>Metazoa</taxon>
        <taxon>Ecdysozoa</taxon>
        <taxon>Arthropoda</taxon>
        <taxon>Crustacea</taxon>
        <taxon>Multicrustacea</taxon>
        <taxon>Malacostraca</taxon>
        <taxon>Eumalacostraca</taxon>
        <taxon>Eucarida</taxon>
        <taxon>Decapoda</taxon>
        <taxon>Pleocyemata</taxon>
        <taxon>Caridea</taxon>
        <taxon>Atyoidea</taxon>
        <taxon>Atyidae</taxon>
        <taxon>Halocaridina</taxon>
    </lineage>
</organism>
<evidence type="ECO:0000313" key="3">
    <source>
        <dbReference type="Proteomes" id="UP001381693"/>
    </source>
</evidence>
<name>A0AAN8WXE7_HALRR</name>
<dbReference type="AlphaFoldDB" id="A0AAN8WXE7"/>
<feature type="region of interest" description="Disordered" evidence="1">
    <location>
        <begin position="128"/>
        <end position="155"/>
    </location>
</feature>
<dbReference type="EMBL" id="JAXCGZ010017039">
    <property type="protein sequence ID" value="KAK7069059.1"/>
    <property type="molecule type" value="Genomic_DNA"/>
</dbReference>
<reference evidence="2 3" key="1">
    <citation type="submission" date="2023-11" db="EMBL/GenBank/DDBJ databases">
        <title>Halocaridina rubra genome assembly.</title>
        <authorList>
            <person name="Smith C."/>
        </authorList>
    </citation>
    <scope>NUCLEOTIDE SEQUENCE [LARGE SCALE GENOMIC DNA]</scope>
    <source>
        <strain evidence="2">EP-1</strain>
        <tissue evidence="2">Whole</tissue>
    </source>
</reference>